<dbReference type="SUPFAM" id="SSF56300">
    <property type="entry name" value="Metallo-dependent phosphatases"/>
    <property type="match status" value="1"/>
</dbReference>
<evidence type="ECO:0000256" key="1">
    <source>
        <dbReference type="ARBA" id="ARBA00022723"/>
    </source>
</evidence>
<dbReference type="InterPro" id="IPR026575">
    <property type="entry name" value="GpdQ/CpdA-like"/>
</dbReference>
<keyword evidence="2 6" id="KW-0378">Hydrolase</keyword>
<dbReference type="EMBL" id="BBMT01000006">
    <property type="protein sequence ID" value="GAL35017.1"/>
    <property type="molecule type" value="Genomic_DNA"/>
</dbReference>
<dbReference type="CDD" id="cd07402">
    <property type="entry name" value="MPP_GpdQ"/>
    <property type="match status" value="1"/>
</dbReference>
<evidence type="ECO:0000259" key="5">
    <source>
        <dbReference type="Pfam" id="PF00149"/>
    </source>
</evidence>
<feature type="domain" description="Calcineurin-like phosphoesterase" evidence="5">
    <location>
        <begin position="1"/>
        <end position="197"/>
    </location>
</feature>
<proteinExistence type="inferred from homology"/>
<reference evidence="6 7" key="1">
    <citation type="submission" date="2014-09" db="EMBL/GenBank/DDBJ databases">
        <title>Vibrio maritimus JCM 19240. (C210) whole genome shotgun sequence.</title>
        <authorList>
            <person name="Sawabe T."/>
            <person name="Meirelles P."/>
            <person name="Nakanishi M."/>
            <person name="Sayaka M."/>
            <person name="Hattori M."/>
            <person name="Ohkuma M."/>
        </authorList>
    </citation>
    <scope>NUCLEOTIDE SEQUENCE [LARGE SCALE GENOMIC DNA]</scope>
    <source>
        <strain evidence="6 7">JCM 19240</strain>
    </source>
</reference>
<evidence type="ECO:0000256" key="2">
    <source>
        <dbReference type="ARBA" id="ARBA00022801"/>
    </source>
</evidence>
<reference evidence="6 7" key="2">
    <citation type="submission" date="2014-09" db="EMBL/GenBank/DDBJ databases">
        <authorList>
            <consortium name="NBRP consortium"/>
            <person name="Sawabe T."/>
            <person name="Meirelles P."/>
            <person name="Nakanishi M."/>
            <person name="Sayaka M."/>
            <person name="Hattori M."/>
            <person name="Ohkuma M."/>
        </authorList>
    </citation>
    <scope>NUCLEOTIDE SEQUENCE [LARGE SCALE GENOMIC DNA]</scope>
    <source>
        <strain evidence="6 7">JCM 19240</strain>
    </source>
</reference>
<dbReference type="PANTHER" id="PTHR42988">
    <property type="entry name" value="PHOSPHOHYDROLASE"/>
    <property type="match status" value="1"/>
</dbReference>
<evidence type="ECO:0000313" key="6">
    <source>
        <dbReference type="EMBL" id="GAL35017.1"/>
    </source>
</evidence>
<sequence>MKIIHLTDTHFGYTGQKIYQRSPQHALTKAVESINREHSDAEMVVITGDLAHAGHPEAYTNLQSTLSKLDIPYHLVIGNHDHRPTLAETFGNFEFDENGFAQKVIQTERGVFILLDTVKEGTHAGTYCEQRFQWLKQQIDSANGQPVYLFMHHAPFDTGIPAMDAISLDKAHGEQLGNLLDQYSNIKHLFFGHYHRPIAGQWRGIAFSTLRSMNHQVRLDLNDEKMIQGNFEEPQYCVVLLENDRTLIHYHDYMHESEEFEIGSPFVAHI</sequence>
<dbReference type="InterPro" id="IPR004843">
    <property type="entry name" value="Calcineurin-like_PHP"/>
</dbReference>
<dbReference type="InterPro" id="IPR029052">
    <property type="entry name" value="Metallo-depent_PP-like"/>
</dbReference>
<dbReference type="Pfam" id="PF00149">
    <property type="entry name" value="Metallophos"/>
    <property type="match status" value="1"/>
</dbReference>
<gene>
    <name evidence="6" type="ORF">JCM19240_3387</name>
</gene>
<dbReference type="GO" id="GO:0046872">
    <property type="term" value="F:metal ion binding"/>
    <property type="evidence" value="ECO:0007669"/>
    <property type="project" value="UniProtKB-KW"/>
</dbReference>
<protein>
    <submittedName>
        <fullName evidence="6">3',5'-cyclic-nucleotide phosphodiesterase</fullName>
        <ecNumber evidence="6">3.1.4.17</ecNumber>
    </submittedName>
</protein>
<dbReference type="Gene3D" id="3.60.21.40">
    <property type="entry name" value="GpdQ, catalytic alpha/beta sandwich domain"/>
    <property type="match status" value="1"/>
</dbReference>
<keyword evidence="3" id="KW-0408">Iron</keyword>
<name>A0A090TVT1_9VIBR</name>
<dbReference type="InterPro" id="IPR042281">
    <property type="entry name" value="GpdQ_beta-strand"/>
</dbReference>
<keyword evidence="7" id="KW-1185">Reference proteome</keyword>
<accession>A0A090TVT1</accession>
<comment type="caution">
    <text evidence="6">The sequence shown here is derived from an EMBL/GenBank/DDBJ whole genome shotgun (WGS) entry which is preliminary data.</text>
</comment>
<organism evidence="6 7">
    <name type="scientific">Vibrio maritimus</name>
    <dbReference type="NCBI Taxonomy" id="990268"/>
    <lineage>
        <taxon>Bacteria</taxon>
        <taxon>Pseudomonadati</taxon>
        <taxon>Pseudomonadota</taxon>
        <taxon>Gammaproteobacteria</taxon>
        <taxon>Vibrionales</taxon>
        <taxon>Vibrionaceae</taxon>
        <taxon>Vibrio</taxon>
    </lineage>
</organism>
<evidence type="ECO:0000313" key="7">
    <source>
        <dbReference type="Proteomes" id="UP000029224"/>
    </source>
</evidence>
<dbReference type="InterPro" id="IPR042283">
    <property type="entry name" value="GpdQ_catalytic"/>
</dbReference>
<evidence type="ECO:0000256" key="3">
    <source>
        <dbReference type="ARBA" id="ARBA00023004"/>
    </source>
</evidence>
<dbReference type="EC" id="3.1.4.17" evidence="6"/>
<keyword evidence="1" id="KW-0479">Metal-binding</keyword>
<dbReference type="GO" id="GO:0004114">
    <property type="term" value="F:3',5'-cyclic-nucleotide phosphodiesterase activity"/>
    <property type="evidence" value="ECO:0007669"/>
    <property type="project" value="UniProtKB-EC"/>
</dbReference>
<dbReference type="Proteomes" id="UP000029224">
    <property type="component" value="Unassembled WGS sequence"/>
</dbReference>
<dbReference type="InterPro" id="IPR050884">
    <property type="entry name" value="CNP_phosphodiesterase-III"/>
</dbReference>
<dbReference type="AlphaFoldDB" id="A0A090TVT1"/>
<dbReference type="OrthoDB" id="9784378at2"/>
<dbReference type="Gene3D" id="3.30.750.180">
    <property type="entry name" value="GpdQ, beta-strand dimerisation domain"/>
    <property type="match status" value="1"/>
</dbReference>
<dbReference type="PANTHER" id="PTHR42988:SF2">
    <property type="entry name" value="CYCLIC NUCLEOTIDE PHOSPHODIESTERASE CBUA0032-RELATED"/>
    <property type="match status" value="1"/>
</dbReference>
<comment type="similarity">
    <text evidence="4">Belongs to the cyclic nucleotide phosphodiesterase class-III family.</text>
</comment>
<evidence type="ECO:0000256" key="4">
    <source>
        <dbReference type="ARBA" id="ARBA00025742"/>
    </source>
</evidence>